<gene>
    <name evidence="9" type="ORF">ABW06_18360</name>
</gene>
<dbReference type="Pfam" id="PF02833">
    <property type="entry name" value="DHHA2"/>
    <property type="match status" value="1"/>
</dbReference>
<evidence type="ECO:0000313" key="10">
    <source>
        <dbReference type="Proteomes" id="UP000036196"/>
    </source>
</evidence>
<dbReference type="FunFam" id="3.90.1640.10:FF:000001">
    <property type="entry name" value="Probable manganese-dependent inorganic pyrophosphatase"/>
    <property type="match status" value="1"/>
</dbReference>
<dbReference type="Proteomes" id="UP000036196">
    <property type="component" value="Unassembled WGS sequence"/>
</dbReference>
<dbReference type="Pfam" id="PF01368">
    <property type="entry name" value="DHH"/>
    <property type="match status" value="1"/>
</dbReference>
<comment type="catalytic activity">
    <reaction evidence="7">
        <text>diphosphate + H2O = 2 phosphate + H(+)</text>
        <dbReference type="Rhea" id="RHEA:24576"/>
        <dbReference type="ChEBI" id="CHEBI:15377"/>
        <dbReference type="ChEBI" id="CHEBI:15378"/>
        <dbReference type="ChEBI" id="CHEBI:33019"/>
        <dbReference type="ChEBI" id="CHEBI:43474"/>
        <dbReference type="EC" id="3.6.1.1"/>
    </reaction>
</comment>
<dbReference type="Gene3D" id="3.10.310.20">
    <property type="entry name" value="DHHA2 domain"/>
    <property type="match status" value="1"/>
</dbReference>
<comment type="caution">
    <text evidence="9">The sequence shown here is derived from an EMBL/GenBank/DDBJ whole genome shotgun (WGS) entry which is preliminary data.</text>
</comment>
<dbReference type="InterPro" id="IPR038222">
    <property type="entry name" value="DHHA2_dom_sf"/>
</dbReference>
<name>A0A0J5LUA6_PLUGE</name>
<dbReference type="SMART" id="SM01131">
    <property type="entry name" value="DHHA2"/>
    <property type="match status" value="1"/>
</dbReference>
<feature type="domain" description="DHHA2" evidence="8">
    <location>
        <begin position="179"/>
        <end position="295"/>
    </location>
</feature>
<keyword evidence="10" id="KW-1185">Reference proteome</keyword>
<evidence type="ECO:0000256" key="6">
    <source>
        <dbReference type="ARBA" id="ARBA00032535"/>
    </source>
</evidence>
<dbReference type="PANTHER" id="PTHR12112">
    <property type="entry name" value="BNIP - RELATED"/>
    <property type="match status" value="1"/>
</dbReference>
<reference evidence="9 10" key="1">
    <citation type="submission" date="2015-05" db="EMBL/GenBank/DDBJ databases">
        <title>Genome sequences of Pluralibacter gergoviae.</title>
        <authorList>
            <person name="Greninger A.L."/>
            <person name="Miller S."/>
        </authorList>
    </citation>
    <scope>NUCLEOTIDE SEQUENCE [LARGE SCALE GENOMIC DNA]</scope>
    <source>
        <strain evidence="9 10">JS81F13</strain>
    </source>
</reference>
<proteinExistence type="predicted"/>
<dbReference type="EC" id="3.6.1.1" evidence="2"/>
<keyword evidence="3" id="KW-0479">Metal-binding</keyword>
<dbReference type="PANTHER" id="PTHR12112:SF22">
    <property type="entry name" value="MANGANESE-DEPENDENT INORGANIC PYROPHOSPHATASE-RELATED"/>
    <property type="match status" value="1"/>
</dbReference>
<evidence type="ECO:0000256" key="4">
    <source>
        <dbReference type="ARBA" id="ARBA00022801"/>
    </source>
</evidence>
<evidence type="ECO:0000256" key="2">
    <source>
        <dbReference type="ARBA" id="ARBA00012146"/>
    </source>
</evidence>
<dbReference type="InterPro" id="IPR004097">
    <property type="entry name" value="DHHA2"/>
</dbReference>
<evidence type="ECO:0000256" key="5">
    <source>
        <dbReference type="ARBA" id="ARBA00023211"/>
    </source>
</evidence>
<dbReference type="eggNOG" id="COG1227">
    <property type="taxonomic scope" value="Bacteria"/>
</dbReference>
<dbReference type="STRING" id="61647.LG71_03120"/>
<evidence type="ECO:0000256" key="3">
    <source>
        <dbReference type="ARBA" id="ARBA00022723"/>
    </source>
</evidence>
<dbReference type="NCBIfam" id="NF003877">
    <property type="entry name" value="PRK05427.1"/>
    <property type="match status" value="1"/>
</dbReference>
<dbReference type="Gene3D" id="3.90.1640.10">
    <property type="entry name" value="inorganic pyrophosphatase (n-terminal core)"/>
    <property type="match status" value="1"/>
</dbReference>
<dbReference type="GO" id="GO:0004427">
    <property type="term" value="F:inorganic diphosphate phosphatase activity"/>
    <property type="evidence" value="ECO:0007669"/>
    <property type="project" value="UniProtKB-EC"/>
</dbReference>
<dbReference type="GO" id="GO:0005737">
    <property type="term" value="C:cytoplasm"/>
    <property type="evidence" value="ECO:0007669"/>
    <property type="project" value="InterPro"/>
</dbReference>
<evidence type="ECO:0000256" key="1">
    <source>
        <dbReference type="ARBA" id="ARBA00001936"/>
    </source>
</evidence>
<keyword evidence="4" id="KW-0378">Hydrolase</keyword>
<evidence type="ECO:0000259" key="8">
    <source>
        <dbReference type="SMART" id="SM01131"/>
    </source>
</evidence>
<dbReference type="AlphaFoldDB" id="A0A0J5LUA6"/>
<dbReference type="RefSeq" id="WP_048280020.1">
    <property type="nucleotide sequence ID" value="NZ_LDZF01000021.1"/>
</dbReference>
<organism evidence="9 10">
    <name type="scientific">Pluralibacter gergoviae</name>
    <name type="common">Enterobacter gergoviae</name>
    <dbReference type="NCBI Taxonomy" id="61647"/>
    <lineage>
        <taxon>Bacteria</taxon>
        <taxon>Pseudomonadati</taxon>
        <taxon>Pseudomonadota</taxon>
        <taxon>Gammaproteobacteria</taxon>
        <taxon>Enterobacterales</taxon>
        <taxon>Enterobacteriaceae</taxon>
        <taxon>Pluralibacter</taxon>
    </lineage>
</organism>
<dbReference type="SUPFAM" id="SSF64182">
    <property type="entry name" value="DHH phosphoesterases"/>
    <property type="match status" value="1"/>
</dbReference>
<dbReference type="PATRIC" id="fig|61647.15.peg.2203"/>
<dbReference type="EMBL" id="LDZF01000021">
    <property type="protein sequence ID" value="KMK12129.1"/>
    <property type="molecule type" value="Genomic_DNA"/>
</dbReference>
<accession>A0A0J5LUA6</accession>
<protein>
    <recommendedName>
        <fullName evidence="2">inorganic diphosphatase</fullName>
        <ecNumber evidence="2">3.6.1.1</ecNumber>
    </recommendedName>
    <alternativeName>
        <fullName evidence="6">Pyrophosphate phospho-hydrolase</fullName>
    </alternativeName>
</protein>
<dbReference type="InterPro" id="IPR038763">
    <property type="entry name" value="DHH_sf"/>
</dbReference>
<dbReference type="GO" id="GO:0046872">
    <property type="term" value="F:metal ion binding"/>
    <property type="evidence" value="ECO:0007669"/>
    <property type="project" value="UniProtKB-KW"/>
</dbReference>
<sequence>MINVFGHLNPDSDAICSAVATAWWLNQRGQRAKAWRLGEMNRETQFIFQQAGVSAPELLQGSLKDKPVWLVDFTEPAQGPETLEESLVLGVIDHHRLGGLFTREPADICIKPFGCSATVLWETMSPEIRRALPPSLATLMLGAILSDTIAFRSPTTTETDRQAATRLSALAGIDCEAFSSELLQAKTDIRGIDAQTLLHRDLKSFTLQGKKVFIAQIELASLRQVAELQPSLLQQLETLANETSADICVLMLTDISHTCSELFFSGPSCPADSSCRVPGMLSRKKQLLPWLDERLNELRRTS</sequence>
<dbReference type="InterPro" id="IPR001667">
    <property type="entry name" value="DDH_dom"/>
</dbReference>
<evidence type="ECO:0000256" key="7">
    <source>
        <dbReference type="ARBA" id="ARBA00047820"/>
    </source>
</evidence>
<evidence type="ECO:0000313" key="9">
    <source>
        <dbReference type="EMBL" id="KMK12129.1"/>
    </source>
</evidence>
<keyword evidence="5" id="KW-0464">Manganese</keyword>
<comment type="cofactor">
    <cofactor evidence="1">
        <name>Mn(2+)</name>
        <dbReference type="ChEBI" id="CHEBI:29035"/>
    </cofactor>
</comment>